<evidence type="ECO:0008006" key="4">
    <source>
        <dbReference type="Google" id="ProtNLM"/>
    </source>
</evidence>
<evidence type="ECO:0000313" key="3">
    <source>
        <dbReference type="Proteomes" id="UP000029444"/>
    </source>
</evidence>
<gene>
    <name evidence="2" type="ORF">Y5S_02335</name>
</gene>
<name>A0A095UQ02_9GAMM</name>
<feature type="transmembrane region" description="Helical" evidence="1">
    <location>
        <begin position="92"/>
        <end position="120"/>
    </location>
</feature>
<feature type="transmembrane region" description="Helical" evidence="1">
    <location>
        <begin position="132"/>
        <end position="152"/>
    </location>
</feature>
<organism evidence="2 3">
    <name type="scientific">Alcanivorax nanhaiticus</name>
    <dbReference type="NCBI Taxonomy" id="1177154"/>
    <lineage>
        <taxon>Bacteria</taxon>
        <taxon>Pseudomonadati</taxon>
        <taxon>Pseudomonadota</taxon>
        <taxon>Gammaproteobacteria</taxon>
        <taxon>Oceanospirillales</taxon>
        <taxon>Alcanivoracaceae</taxon>
        <taxon>Alcanivorax</taxon>
    </lineage>
</organism>
<comment type="caution">
    <text evidence="2">The sequence shown here is derived from an EMBL/GenBank/DDBJ whole genome shotgun (WGS) entry which is preliminary data.</text>
</comment>
<feature type="transmembrane region" description="Helical" evidence="1">
    <location>
        <begin position="60"/>
        <end position="80"/>
    </location>
</feature>
<feature type="transmembrane region" description="Helical" evidence="1">
    <location>
        <begin position="26"/>
        <end position="48"/>
    </location>
</feature>
<keyword evidence="1" id="KW-0472">Membrane</keyword>
<keyword evidence="1" id="KW-0812">Transmembrane</keyword>
<reference evidence="2 3" key="1">
    <citation type="submission" date="2012-09" db="EMBL/GenBank/DDBJ databases">
        <title>Genome Sequence of alkane-degrading Bacterium Alcanivorax sp. 19-m-6.</title>
        <authorList>
            <person name="Lai Q."/>
            <person name="Shao Z."/>
        </authorList>
    </citation>
    <scope>NUCLEOTIDE SEQUENCE [LARGE SCALE GENOMIC DNA]</scope>
    <source>
        <strain evidence="2 3">19-m-6</strain>
    </source>
</reference>
<keyword evidence="1" id="KW-1133">Transmembrane helix</keyword>
<evidence type="ECO:0000256" key="1">
    <source>
        <dbReference type="SAM" id="Phobius"/>
    </source>
</evidence>
<dbReference type="Proteomes" id="UP000029444">
    <property type="component" value="Unassembled WGS sequence"/>
</dbReference>
<accession>A0A095UQ02</accession>
<evidence type="ECO:0000313" key="2">
    <source>
        <dbReference type="EMBL" id="KGD64580.1"/>
    </source>
</evidence>
<proteinExistence type="predicted"/>
<keyword evidence="3" id="KW-1185">Reference proteome</keyword>
<sequence length="173" mass="19070">MFRGVYFLRSGELSEKLSRGEVTDDLAFNHLLLYSMLFAGYISIPVVVTCSAESEYGFQYQALSFIVFAGVQYWGMKWLYRTNSQGDGRDFFLRWAALSLPVGVQVLVISVVLGAVYGAVVGASAIGWASGFPAYVWEVTGIFYGALIQLIYYRLMQTDLTICSSGAQQAASD</sequence>
<dbReference type="AlphaFoldDB" id="A0A095UQ02"/>
<dbReference type="EMBL" id="ARXV01000008">
    <property type="protein sequence ID" value="KGD64580.1"/>
    <property type="molecule type" value="Genomic_DNA"/>
</dbReference>
<protein>
    <recommendedName>
        <fullName evidence="4">Transmembrane protein</fullName>
    </recommendedName>
</protein>